<evidence type="ECO:0000313" key="2">
    <source>
        <dbReference type="EMBL" id="WVX67724.1"/>
    </source>
</evidence>
<reference evidence="2 3" key="1">
    <citation type="journal article" date="2024" name="Environ. Microbiol.">
        <title>Novel evolutionary insights on the interactions of the Holosporales (Alphaproteobacteria) with eukaryotic hosts from comparative genomics.</title>
        <authorList>
            <person name="Giovannini M."/>
            <person name="Petroni G."/>
            <person name="Castelli M."/>
        </authorList>
    </citation>
    <scope>NUCLEOTIDE SEQUENCE [LARGE SCALE GENOMIC DNA]</scope>
    <source>
        <strain evidence="2 3">US_Bl 15I1</strain>
    </source>
</reference>
<sequence length="74" mass="8417">MSFFKKHSSRSAEIISFLPGALKDVSDEQTPTQETARPEPRGRFSLHWICKVDLIIGIVAIIMMVFLIFTTHIL</sequence>
<organism evidence="2 3">
    <name type="scientific">Candidatus Bealeia paramacronuclearis</name>
    <dbReference type="NCBI Taxonomy" id="1921001"/>
    <lineage>
        <taxon>Bacteria</taxon>
        <taxon>Pseudomonadati</taxon>
        <taxon>Pseudomonadota</taxon>
        <taxon>Alphaproteobacteria</taxon>
        <taxon>Holosporales</taxon>
        <taxon>Holosporaceae</taxon>
        <taxon>Candidatus Bealeia</taxon>
    </lineage>
</organism>
<keyword evidence="1" id="KW-0472">Membrane</keyword>
<keyword evidence="1" id="KW-0812">Transmembrane</keyword>
<keyword evidence="3" id="KW-1185">Reference proteome</keyword>
<dbReference type="Proteomes" id="UP001330434">
    <property type="component" value="Plasmid pBealeia1"/>
</dbReference>
<dbReference type="EMBL" id="CP133271">
    <property type="protein sequence ID" value="WVX67724.1"/>
    <property type="molecule type" value="Genomic_DNA"/>
</dbReference>
<keyword evidence="1" id="KW-1133">Transmembrane helix</keyword>
<name>A0ABZ2CBN5_9PROT</name>
<evidence type="ECO:0000256" key="1">
    <source>
        <dbReference type="SAM" id="Phobius"/>
    </source>
</evidence>
<protein>
    <submittedName>
        <fullName evidence="2">Uncharacterized protein</fullName>
    </submittedName>
</protein>
<proteinExistence type="predicted"/>
<geneLocation type="plasmid" evidence="2 3">
    <name>pBealeia1</name>
</geneLocation>
<accession>A0ABZ2CBN5</accession>
<dbReference type="RefSeq" id="WP_331256864.1">
    <property type="nucleotide sequence ID" value="NZ_CP133271.1"/>
</dbReference>
<gene>
    <name evidence="2" type="ORF">Bealeia1_01941</name>
</gene>
<keyword evidence="2" id="KW-0614">Plasmid</keyword>
<feature type="transmembrane region" description="Helical" evidence="1">
    <location>
        <begin position="48"/>
        <end position="69"/>
    </location>
</feature>
<evidence type="ECO:0000313" key="3">
    <source>
        <dbReference type="Proteomes" id="UP001330434"/>
    </source>
</evidence>